<gene>
    <name evidence="5" type="ORF">D1B32_01925</name>
</gene>
<dbReference type="EMBL" id="QWEH01000001">
    <property type="protein sequence ID" value="RHW35645.1"/>
    <property type="molecule type" value="Genomic_DNA"/>
</dbReference>
<evidence type="ECO:0000313" key="5">
    <source>
        <dbReference type="EMBL" id="RHW35645.1"/>
    </source>
</evidence>
<organism evidence="5 6">
    <name type="scientific">Oceanobacillus profundus</name>
    <dbReference type="NCBI Taxonomy" id="372463"/>
    <lineage>
        <taxon>Bacteria</taxon>
        <taxon>Bacillati</taxon>
        <taxon>Bacillota</taxon>
        <taxon>Bacilli</taxon>
        <taxon>Bacillales</taxon>
        <taxon>Bacillaceae</taxon>
        <taxon>Oceanobacillus</taxon>
    </lineage>
</organism>
<sequence>MKRNSFFDNAKVLLIFLVVFGHIIQPFISDSKGMNTLYMWIYTFHMPAFILLSGFFAKGSGNKDYILKLAKRLLVPYLIFQILYTIYYFFIGKEGWQAGIFYPHWSLWFLFSLFCWHILLSWYKKLPALLSISLAVLVGIIVGYFGEIGHTFSLSRTFAFFPFFLIGFWLTEKQVMWVKHRLVKISSVIVMTLLAVAIYYLPDINTGWLLASSSYGDLGMEQYGGIARFLFYIVAAVMTISILAWIPHINLGWVTKLGTRTLYVYLLHGFIVQFFRQNNYFEVNGVIDVLGLAAISALIVIVLSSKPVLRLWQPFIEGKVTLLKQTIKGERNRSTTQTES</sequence>
<feature type="transmembrane region" description="Helical" evidence="3">
    <location>
        <begin position="126"/>
        <end position="146"/>
    </location>
</feature>
<feature type="transmembrane region" description="Helical" evidence="3">
    <location>
        <begin position="12"/>
        <end position="28"/>
    </location>
</feature>
<evidence type="ECO:0000256" key="2">
    <source>
        <dbReference type="ARBA" id="ARBA00007400"/>
    </source>
</evidence>
<name>A0A417YPC4_9BACI</name>
<feature type="transmembrane region" description="Helical" evidence="3">
    <location>
        <begin position="102"/>
        <end position="119"/>
    </location>
</feature>
<feature type="transmembrane region" description="Helical" evidence="3">
    <location>
        <begin position="182"/>
        <end position="202"/>
    </location>
</feature>
<dbReference type="AlphaFoldDB" id="A0A417YPC4"/>
<reference evidence="5 6" key="1">
    <citation type="journal article" date="2007" name="Int. J. Syst. Evol. Microbiol.">
        <title>Oceanobacillus profundus sp. nov., isolated from a deep-sea sediment core.</title>
        <authorList>
            <person name="Kim Y.G."/>
            <person name="Choi D.H."/>
            <person name="Hyun S."/>
            <person name="Cho B.C."/>
        </authorList>
    </citation>
    <scope>NUCLEOTIDE SEQUENCE [LARGE SCALE GENOMIC DNA]</scope>
    <source>
        <strain evidence="5 6">DSM 18246</strain>
    </source>
</reference>
<dbReference type="GO" id="GO:0016747">
    <property type="term" value="F:acyltransferase activity, transferring groups other than amino-acyl groups"/>
    <property type="evidence" value="ECO:0007669"/>
    <property type="project" value="InterPro"/>
</dbReference>
<feature type="transmembrane region" description="Helical" evidence="3">
    <location>
        <begin position="69"/>
        <end position="90"/>
    </location>
</feature>
<dbReference type="Pfam" id="PF01757">
    <property type="entry name" value="Acyl_transf_3"/>
    <property type="match status" value="1"/>
</dbReference>
<comment type="similarity">
    <text evidence="2">Belongs to the acyltransferase 3 family.</text>
</comment>
<feature type="transmembrane region" description="Helical" evidence="3">
    <location>
        <begin position="281"/>
        <end position="303"/>
    </location>
</feature>
<feature type="domain" description="Acyltransferase 3" evidence="4">
    <location>
        <begin position="5"/>
        <end position="303"/>
    </location>
</feature>
<evidence type="ECO:0000256" key="1">
    <source>
        <dbReference type="ARBA" id="ARBA00004370"/>
    </source>
</evidence>
<protein>
    <recommendedName>
        <fullName evidence="4">Acyltransferase 3 domain-containing protein</fullName>
    </recommendedName>
</protein>
<accession>A0A417YPC4</accession>
<keyword evidence="3" id="KW-0812">Transmembrane</keyword>
<keyword evidence="3" id="KW-1133">Transmembrane helix</keyword>
<feature type="transmembrane region" description="Helical" evidence="3">
    <location>
        <begin position="152"/>
        <end position="170"/>
    </location>
</feature>
<feature type="transmembrane region" description="Helical" evidence="3">
    <location>
        <begin position="40"/>
        <end position="57"/>
    </location>
</feature>
<dbReference type="RefSeq" id="WP_095307837.1">
    <property type="nucleotide sequence ID" value="NZ_JAMAWL010000007.1"/>
</dbReference>
<feature type="transmembrane region" description="Helical" evidence="3">
    <location>
        <begin position="257"/>
        <end position="275"/>
    </location>
</feature>
<dbReference type="Proteomes" id="UP000285456">
    <property type="component" value="Unassembled WGS sequence"/>
</dbReference>
<keyword evidence="3" id="KW-0472">Membrane</keyword>
<evidence type="ECO:0000256" key="3">
    <source>
        <dbReference type="SAM" id="Phobius"/>
    </source>
</evidence>
<dbReference type="OrthoDB" id="6623990at2"/>
<dbReference type="InterPro" id="IPR002656">
    <property type="entry name" value="Acyl_transf_3_dom"/>
</dbReference>
<proteinExistence type="inferred from homology"/>
<comment type="subcellular location">
    <subcellularLocation>
        <location evidence="1">Membrane</location>
    </subcellularLocation>
</comment>
<comment type="caution">
    <text evidence="5">The sequence shown here is derived from an EMBL/GenBank/DDBJ whole genome shotgun (WGS) entry which is preliminary data.</text>
</comment>
<evidence type="ECO:0000259" key="4">
    <source>
        <dbReference type="Pfam" id="PF01757"/>
    </source>
</evidence>
<evidence type="ECO:0000313" key="6">
    <source>
        <dbReference type="Proteomes" id="UP000285456"/>
    </source>
</evidence>
<feature type="transmembrane region" description="Helical" evidence="3">
    <location>
        <begin position="222"/>
        <end position="245"/>
    </location>
</feature>
<keyword evidence="6" id="KW-1185">Reference proteome</keyword>
<dbReference type="PANTHER" id="PTHR37312:SF1">
    <property type="entry name" value="MEMBRANE-BOUND ACYLTRANSFERASE YKRP-RELATED"/>
    <property type="match status" value="1"/>
</dbReference>
<dbReference type="PANTHER" id="PTHR37312">
    <property type="entry name" value="MEMBRANE-BOUND ACYLTRANSFERASE YKRP-RELATED"/>
    <property type="match status" value="1"/>
</dbReference>
<dbReference type="InterPro" id="IPR052734">
    <property type="entry name" value="Nod_factor_acetyltransferase"/>
</dbReference>